<dbReference type="RefSeq" id="WP_111541570.1">
    <property type="nucleotide sequence ID" value="NZ_QKYV01000006.1"/>
</dbReference>
<dbReference type="InterPro" id="IPR036779">
    <property type="entry name" value="LysM_dom_sf"/>
</dbReference>
<evidence type="ECO:0000313" key="2">
    <source>
        <dbReference type="EMBL" id="PZW39149.1"/>
    </source>
</evidence>
<dbReference type="SUPFAM" id="SSF53822">
    <property type="entry name" value="Periplasmic binding protein-like I"/>
    <property type="match status" value="1"/>
</dbReference>
<dbReference type="Pfam" id="PF01476">
    <property type="entry name" value="LysM"/>
    <property type="match status" value="4"/>
</dbReference>
<evidence type="ECO:0000259" key="1">
    <source>
        <dbReference type="PROSITE" id="PS51782"/>
    </source>
</evidence>
<dbReference type="EMBL" id="QKYV01000006">
    <property type="protein sequence ID" value="PZW39149.1"/>
    <property type="molecule type" value="Genomic_DNA"/>
</dbReference>
<name>A0A2W7HYY4_9FLAO</name>
<reference evidence="2 3" key="1">
    <citation type="submission" date="2018-06" db="EMBL/GenBank/DDBJ databases">
        <title>Genomic Encyclopedia of Archaeal and Bacterial Type Strains, Phase II (KMG-II): from individual species to whole genera.</title>
        <authorList>
            <person name="Goeker M."/>
        </authorList>
    </citation>
    <scope>NUCLEOTIDE SEQUENCE [LARGE SCALE GENOMIC DNA]</scope>
    <source>
        <strain evidence="2 3">DSM 15361</strain>
    </source>
</reference>
<feature type="domain" description="LysM" evidence="1">
    <location>
        <begin position="216"/>
        <end position="260"/>
    </location>
</feature>
<dbReference type="Proteomes" id="UP000249542">
    <property type="component" value="Unassembled WGS sequence"/>
</dbReference>
<gene>
    <name evidence="2" type="ORF">LX95_02290</name>
</gene>
<comment type="caution">
    <text evidence="2">The sequence shown here is derived from an EMBL/GenBank/DDBJ whole genome shotgun (WGS) entry which is preliminary data.</text>
</comment>
<dbReference type="InterPro" id="IPR028082">
    <property type="entry name" value="Peripla_BP_I"/>
</dbReference>
<organism evidence="2 3">
    <name type="scientific">Mesonia algae</name>
    <dbReference type="NCBI Taxonomy" id="213248"/>
    <lineage>
        <taxon>Bacteria</taxon>
        <taxon>Pseudomonadati</taxon>
        <taxon>Bacteroidota</taxon>
        <taxon>Flavobacteriia</taxon>
        <taxon>Flavobacteriales</taxon>
        <taxon>Flavobacteriaceae</taxon>
        <taxon>Mesonia</taxon>
    </lineage>
</organism>
<proteinExistence type="predicted"/>
<dbReference type="InterPro" id="IPR018392">
    <property type="entry name" value="LysM"/>
</dbReference>
<feature type="domain" description="LysM" evidence="1">
    <location>
        <begin position="24"/>
        <end position="67"/>
    </location>
</feature>
<dbReference type="AlphaFoldDB" id="A0A2W7HYY4"/>
<evidence type="ECO:0000313" key="3">
    <source>
        <dbReference type="Proteomes" id="UP000249542"/>
    </source>
</evidence>
<keyword evidence="3" id="KW-1185">Reference proteome</keyword>
<protein>
    <submittedName>
        <fullName evidence="2">ABC-type branched-subunit amino acid transport system substrate-binding protein</fullName>
    </submittedName>
</protein>
<dbReference type="PANTHER" id="PTHR33734">
    <property type="entry name" value="LYSM DOMAIN-CONTAINING GPI-ANCHORED PROTEIN 2"/>
    <property type="match status" value="1"/>
</dbReference>
<dbReference type="Gene3D" id="3.40.50.2300">
    <property type="match status" value="2"/>
</dbReference>
<dbReference type="SMART" id="SM00257">
    <property type="entry name" value="LysM"/>
    <property type="match status" value="4"/>
</dbReference>
<dbReference type="Gene3D" id="3.10.350.10">
    <property type="entry name" value="LysM domain"/>
    <property type="match status" value="4"/>
</dbReference>
<sequence>MKKLIQVLLVCVGVFQLGFSQGYKTHKVKKGETIESIAQKYKISEASIYRLNPDAKNKKIASTVLVIPTEEIVPTSEEGSSITFKQYRVKSKETLYSIAKTNDVSVDEIKKYNSYLLKEELGKGDLIKIPIFSEKKETINYNESLSESSFSNVIHIVLPKETKYGIAQKYGLSVEQLNELNPTVFELRAGQLLTIVNKNKKAVSNQSQDDSNNRFQEYEVQPKETYYSLTRRFQVSKDSLLAWNPQLAQEGLEAGMTIKLPKKSNDFSVLNNSEKINLEELISNRDRKKIAVMLPFSLQKFKAGIDKEDQLKNDKVLRISLDFYSGVEEAIAKAEKLGIYVDANIYDTQRNKSKVSEIINTNDFSETQLVIGPLLTANLEEASRLLDNAGVPVLSPLTSGELNGKNNLIQTRPSDLMMEQALITYLDSLKQGKNILILTDKKHQFIKDKLAYTIPEARIITQKKEDYLQQSDLTSKLDKNKENWIVIEADDVALVTNSTSYLNALSKSYPIRLFTSNKTDTFEDEVPNQYLTNLKFTYASISREYQKEPLSEFISTYKENYGVIPNKYAVRGYDITLDALLRLATSNDFYEALSIEGTSEYIENKFSYHKKMIGGFYNDAVYLMQYQENLELKVLND</sequence>
<dbReference type="SUPFAM" id="SSF54106">
    <property type="entry name" value="LysM domain"/>
    <property type="match status" value="4"/>
</dbReference>
<accession>A0A2W7HYY4</accession>
<feature type="domain" description="LysM" evidence="1">
    <location>
        <begin position="85"/>
        <end position="129"/>
    </location>
</feature>
<dbReference type="PANTHER" id="PTHR33734:SF22">
    <property type="entry name" value="MEMBRANE-BOUND LYTIC MUREIN TRANSGLYCOSYLASE D"/>
    <property type="match status" value="1"/>
</dbReference>
<dbReference type="CDD" id="cd00118">
    <property type="entry name" value="LysM"/>
    <property type="match status" value="4"/>
</dbReference>
<dbReference type="CDD" id="cd06268">
    <property type="entry name" value="PBP1_ABC_transporter_LIVBP-like"/>
    <property type="match status" value="1"/>
</dbReference>
<dbReference type="PROSITE" id="PS51782">
    <property type="entry name" value="LYSM"/>
    <property type="match status" value="3"/>
</dbReference>